<dbReference type="SMART" id="SM00490">
    <property type="entry name" value="HELICc"/>
    <property type="match status" value="1"/>
</dbReference>
<dbReference type="PROSITE" id="PS51192">
    <property type="entry name" value="HELICASE_ATP_BIND_1"/>
    <property type="match status" value="1"/>
</dbReference>
<dbReference type="Pfam" id="PF12419">
    <property type="entry name" value="DUF3670"/>
    <property type="match status" value="1"/>
</dbReference>
<dbReference type="InterPro" id="IPR050496">
    <property type="entry name" value="SNF2_RAD54_helicase_repair"/>
</dbReference>
<evidence type="ECO:0000313" key="4">
    <source>
        <dbReference type="EMBL" id="PKK89781.1"/>
    </source>
</evidence>
<dbReference type="Gene3D" id="3.40.50.300">
    <property type="entry name" value="P-loop containing nucleotide triphosphate hydrolases"/>
    <property type="match status" value="1"/>
</dbReference>
<evidence type="ECO:0000259" key="2">
    <source>
        <dbReference type="PROSITE" id="PS51192"/>
    </source>
</evidence>
<comment type="caution">
    <text evidence="4">The sequence shown here is derived from an EMBL/GenBank/DDBJ whole genome shotgun (WGS) entry which is preliminary data.</text>
</comment>
<dbReference type="Pfam" id="PF00271">
    <property type="entry name" value="Helicase_C"/>
    <property type="match status" value="1"/>
</dbReference>
<dbReference type="EMBL" id="PGXC01000012">
    <property type="protein sequence ID" value="PKK89781.1"/>
    <property type="molecule type" value="Genomic_DNA"/>
</dbReference>
<keyword evidence="4" id="KW-0067">ATP-binding</keyword>
<keyword evidence="4" id="KW-0547">Nucleotide-binding</keyword>
<gene>
    <name evidence="4" type="ORF">CVV64_12710</name>
</gene>
<dbReference type="SMART" id="SM00487">
    <property type="entry name" value="DEXDc"/>
    <property type="match status" value="1"/>
</dbReference>
<dbReference type="InterPro" id="IPR049730">
    <property type="entry name" value="SNF2/RAD54-like_C"/>
</dbReference>
<dbReference type="PANTHER" id="PTHR45629">
    <property type="entry name" value="SNF2/RAD54 FAMILY MEMBER"/>
    <property type="match status" value="1"/>
</dbReference>
<evidence type="ECO:0000313" key="5">
    <source>
        <dbReference type="Proteomes" id="UP000233256"/>
    </source>
</evidence>
<protein>
    <submittedName>
        <fullName evidence="4">ATP-dependent helicase</fullName>
    </submittedName>
</protein>
<dbReference type="GO" id="GO:0015616">
    <property type="term" value="F:DNA translocase activity"/>
    <property type="evidence" value="ECO:0007669"/>
    <property type="project" value="TreeGrafter"/>
</dbReference>
<dbReference type="InterPro" id="IPR000330">
    <property type="entry name" value="SNF2_N"/>
</dbReference>
<dbReference type="InterPro" id="IPR022138">
    <property type="entry name" value="DUF3670"/>
</dbReference>
<dbReference type="InterPro" id="IPR038718">
    <property type="entry name" value="SNF2-like_sf"/>
</dbReference>
<dbReference type="GO" id="GO:0005524">
    <property type="term" value="F:ATP binding"/>
    <property type="evidence" value="ECO:0007669"/>
    <property type="project" value="InterPro"/>
</dbReference>
<feature type="domain" description="Helicase ATP-binding" evidence="2">
    <location>
        <begin position="445"/>
        <end position="629"/>
    </location>
</feature>
<dbReference type="Proteomes" id="UP000233256">
    <property type="component" value="Unassembled WGS sequence"/>
</dbReference>
<organism evidence="4 5">
    <name type="scientific">Candidatus Wallbacteria bacterium HGW-Wallbacteria-1</name>
    <dbReference type="NCBI Taxonomy" id="2013854"/>
    <lineage>
        <taxon>Bacteria</taxon>
        <taxon>Candidatus Walliibacteriota</taxon>
    </lineage>
</organism>
<dbReference type="Pfam" id="PF00176">
    <property type="entry name" value="SNF2-rel_dom"/>
    <property type="match status" value="1"/>
</dbReference>
<keyword evidence="4" id="KW-0347">Helicase</keyword>
<dbReference type="InterPro" id="IPR027417">
    <property type="entry name" value="P-loop_NTPase"/>
</dbReference>
<dbReference type="PANTHER" id="PTHR45629:SF7">
    <property type="entry name" value="DNA EXCISION REPAIR PROTEIN ERCC-6-RELATED"/>
    <property type="match status" value="1"/>
</dbReference>
<name>A0A2N1PN52_9BACT</name>
<dbReference type="GO" id="GO:0016787">
    <property type="term" value="F:hydrolase activity"/>
    <property type="evidence" value="ECO:0007669"/>
    <property type="project" value="UniProtKB-KW"/>
</dbReference>
<dbReference type="InterPro" id="IPR014001">
    <property type="entry name" value="Helicase_ATP-bd"/>
</dbReference>
<proteinExistence type="predicted"/>
<keyword evidence="1" id="KW-0378">Hydrolase</keyword>
<dbReference type="CDD" id="cd18793">
    <property type="entry name" value="SF2_C_SNF"/>
    <property type="match status" value="1"/>
</dbReference>
<evidence type="ECO:0000256" key="1">
    <source>
        <dbReference type="ARBA" id="ARBA00022801"/>
    </source>
</evidence>
<dbReference type="AlphaFoldDB" id="A0A2N1PN52"/>
<dbReference type="GO" id="GO:0004386">
    <property type="term" value="F:helicase activity"/>
    <property type="evidence" value="ECO:0007669"/>
    <property type="project" value="UniProtKB-KW"/>
</dbReference>
<feature type="domain" description="Helicase C-terminal" evidence="3">
    <location>
        <begin position="753"/>
        <end position="915"/>
    </location>
</feature>
<dbReference type="InterPro" id="IPR001650">
    <property type="entry name" value="Helicase_C-like"/>
</dbReference>
<dbReference type="SUPFAM" id="SSF52540">
    <property type="entry name" value="P-loop containing nucleoside triphosphate hydrolases"/>
    <property type="match status" value="2"/>
</dbReference>
<reference evidence="4 5" key="1">
    <citation type="journal article" date="2017" name="ISME J.">
        <title>Potential for microbial H2 and metal transformations associated with novel bacteria and archaea in deep terrestrial subsurface sediments.</title>
        <authorList>
            <person name="Hernsdorf A.W."/>
            <person name="Amano Y."/>
            <person name="Miyakawa K."/>
            <person name="Ise K."/>
            <person name="Suzuki Y."/>
            <person name="Anantharaman K."/>
            <person name="Probst A."/>
            <person name="Burstein D."/>
            <person name="Thomas B.C."/>
            <person name="Banfield J.F."/>
        </authorList>
    </citation>
    <scope>NUCLEOTIDE SEQUENCE [LARGE SCALE GENOMIC DNA]</scope>
    <source>
        <strain evidence="4">HGW-Wallbacteria-1</strain>
    </source>
</reference>
<dbReference type="Gene3D" id="3.40.50.10810">
    <property type="entry name" value="Tandem AAA-ATPase domain"/>
    <property type="match status" value="1"/>
</dbReference>
<sequence length="927" mass="104457">MIALTPSFTLKIVPDTINSNQDPALNSWIDIFTRDWRHGLFHLAAQKNSHHDSQLNFWKDFADKFLTALCHIPEDIPFYTPTCPASSELSTLTAEAPPMPGGEYLDAHALCSIWTSLCNWITSQIESSGTLSAFLKKQAPKWNQVGRVWFHLAENRNDPEYPFAFMATFTSGFTPSGKLRHIPLRRALEIYSGKLNSPEEINRSNTGSRSHPNQKAAGTLITLLIPVNNAAKKLPWVKEMVDSGEIYNPVPWNPDNAHEFLVNANELETAGLSISIPDWWKKRPAPKVTVSIGNKAASILGTSALLDFTASIVIEGMEISEDELKQLLNSNANNGLLLFRGQWIEVDHESIGQAITQLEHLRKSADGGFISFAEGMRLLAGASHGLADNRRNSIDTDKINFTAGRNLESIISLMVDPSLRNCPEHEKFTTATLRPYQKDGLSWLHLQTNLGFGACLADDMGLGKTLQVLTLLSIIHNSKIHSSKIRKSKKTCSNTSSEKPSLAIVPASLLGTWKDEAKKFTPGLRLYFLHPSENRKGDFENIHEMNDTIFQEHDLFITTYAMSTKLKWLSEQQWRLLVLDEAQAIKNPEARQTKSVKNLKADARIAMTGTPVENHLVDLWSIFDFLNPGLLGTMGRFTRFIRELQQERHDHYRPLRQLISPYILRRLKTNPEIISDLPEKTEIKSFCNLTKTQARLYAKILGHLKSSLENSSGISRKGLILQTMLRLKQVCNHPSQLSGDNVYNHSESGKFARLSLICDEISQRQEKVLIFTQFREIIDPLAQHLKTVFGKSGLLLHGGTDIKSRKKIVDHFNTDEDSPFMILSLKAGGTGLNLTGANHVIHFDRWWNPAVENQATDRAFRIGQKKNVLVHKFITRGTLEERIDAMIEGKRELAEQIMHRNDEINITELSDRELIDLFSLDLEKALA</sequence>
<dbReference type="PROSITE" id="PS51194">
    <property type="entry name" value="HELICASE_CTER"/>
    <property type="match status" value="1"/>
</dbReference>
<evidence type="ECO:0000259" key="3">
    <source>
        <dbReference type="PROSITE" id="PS51194"/>
    </source>
</evidence>
<accession>A0A2N1PN52</accession>